<evidence type="ECO:0000313" key="6">
    <source>
        <dbReference type="Proteomes" id="UP000297591"/>
    </source>
</evidence>
<feature type="domain" description="Terminase large subunit GpA endonuclease" evidence="4">
    <location>
        <begin position="293"/>
        <end position="578"/>
    </location>
</feature>
<dbReference type="InterPro" id="IPR046454">
    <property type="entry name" value="GpA_endonuclease"/>
</dbReference>
<dbReference type="GO" id="GO:0019073">
    <property type="term" value="P:viral DNA genome packaging"/>
    <property type="evidence" value="ECO:0007669"/>
    <property type="project" value="UniProtKB-UniRule"/>
</dbReference>
<dbReference type="GO" id="GO:0046872">
    <property type="term" value="F:metal ion binding"/>
    <property type="evidence" value="ECO:0007669"/>
    <property type="project" value="UniProtKB-UniRule"/>
</dbReference>
<feature type="region of interest" description="Disordered" evidence="2">
    <location>
        <begin position="594"/>
        <end position="620"/>
    </location>
</feature>
<keyword evidence="1" id="KW-0255">Endonuclease</keyword>
<dbReference type="InterPro" id="IPR051220">
    <property type="entry name" value="TFA_Chaperone"/>
</dbReference>
<keyword evidence="1" id="KW-0479">Metal-binding</keyword>
<accession>G8EXZ6</accession>
<keyword evidence="1" id="KW-0067">ATP-binding</keyword>
<dbReference type="EC" id="3.1.21.4" evidence="1"/>
<comment type="subcellular location">
    <subcellularLocation>
        <location evidence="1">Host cytoplasm</location>
    </subcellularLocation>
    <text evidence="1">The terminase lies at a unique vertex of the procapsid during viral DNA packaging.</text>
</comment>
<dbReference type="InterPro" id="IPR046453">
    <property type="entry name" value="GpA_ATPase"/>
</dbReference>
<comment type="catalytic activity">
    <reaction evidence="1">
        <text>Endonucleolytic cleavage of DNA to give specific double-stranded fragments with terminal 5'-phosphates.</text>
        <dbReference type="EC" id="3.1.21.4"/>
    </reaction>
</comment>
<dbReference type="PANTHER" id="PTHR34413">
    <property type="entry name" value="PROPHAGE TAIL FIBER ASSEMBLY PROTEIN HOMOLOG TFAE-RELATED-RELATED"/>
    <property type="match status" value="1"/>
</dbReference>
<keyword evidence="1" id="KW-0231">Viral genome packaging</keyword>
<dbReference type="GO" id="GO:0005524">
    <property type="term" value="F:ATP binding"/>
    <property type="evidence" value="ECO:0007669"/>
    <property type="project" value="UniProtKB-UniRule"/>
</dbReference>
<dbReference type="GO" id="GO:0098009">
    <property type="term" value="C:viral terminase, large subunit"/>
    <property type="evidence" value="ECO:0007669"/>
    <property type="project" value="UniProtKB-UniRule"/>
</dbReference>
<comment type="function">
    <text evidence="1">The terminase large subunit acts as an ATP driven molecular motor necessary for viral DNA translocation into empty capsids and as an endonuclease that cuts the viral genome from the concetamer to initiate and to end the packaging reaction. The terminase lies at a unique vertex of the procapsid and is composed of two subunits, a small terminase subunit involved in viral DNA recognition, and a large terminase subunit possessing endonucleolytic and ATPase activities (DNA maturation and packaging). The endonuclease activity cleaves the viral DNA generating 5'overhangs. The strand separation activity separates the cohesive ends generating the single-stranded 'sticky' ends of the mature genome. The DNA-terminase complex binds to the portal of the procapsid thereby activating the translocase activity of the terminase. The terminase packages the viral DNA into the procapsid until the next concatemer reaches the complex. The downstream site is then cut generating the mature right end of the genome, the heterotrimer undocks from the DNA-filled head and remains bound to the left end of concatemer's next genome.</text>
</comment>
<dbReference type="Pfam" id="PF20454">
    <property type="entry name" value="GpA_nuclease"/>
    <property type="match status" value="1"/>
</dbReference>
<comment type="subunit">
    <text evidence="1">Interacts (via N-terminus) with the terminase small subunit (via C-terminus); the active complex is probably heterooligomeric. Interacts (via C-terminus) with the portal protein; this interaction allows the packaging of viral DNA.</text>
</comment>
<evidence type="ECO:0000259" key="4">
    <source>
        <dbReference type="Pfam" id="PF20454"/>
    </source>
</evidence>
<name>G8EXZ6_9CAUD</name>
<protein>
    <recommendedName>
        <fullName evidence="1">Terminase, large subunit</fullName>
    </recommendedName>
    <alternativeName>
        <fullName evidence="1">DNA-packaging protein</fullName>
    </alternativeName>
    <alternativeName>
        <fullName evidence="1">Large terminase protein</fullName>
    </alternativeName>
    <domain>
        <recommendedName>
            <fullName evidence="1">Endonuclease</fullName>
            <ecNumber evidence="1">3.1.21.4</ecNumber>
        </recommendedName>
    </domain>
    <domain>
        <recommendedName>
            <fullName evidence="1">ATPase</fullName>
            <ecNumber evidence="1">3.6.4.-</ecNumber>
        </recommendedName>
    </domain>
</protein>
<feature type="active site" description="For ATPase activity" evidence="1">
    <location>
        <position position="174"/>
    </location>
</feature>
<comment type="caution">
    <text evidence="1">Lacks conserved residue(s) required for the propagation of feature annotation.</text>
</comment>
<keyword evidence="1" id="KW-1035">Host cytoplasm</keyword>
<comment type="domain">
    <text evidence="1">The N-terminus is involved in the formation of the heterotrimer with the small subunit. The N-terminus part contains the translocase activity involved in DNA packaging. At the N-terminus, there is a high affinity ATPase center that is probably needed for the packaging activity. The Walker A motif of the ATPase center is responsible for interacting with the ATP phosphate and the Q motif governs force generation and the interaction with DNA. The C-terminus contains the site specific endonuclease (cos-cleavage) and strand separation activities required for genome maturation. A second ATPase catalytic site regulates the genome maturation. The C-terminus very end is involved in binding to the procapsid. Contains a basic leucine zipper (bZIP) that may be involved in the formation of the terminase.</text>
</comment>
<feature type="binding site" evidence="1">
    <location>
        <position position="378"/>
    </location>
    <ligand>
        <name>Mg(2+)</name>
        <dbReference type="ChEBI" id="CHEBI:18420"/>
        <note>catalytic; for nuclease activity</note>
    </ligand>
</feature>
<dbReference type="Gene3D" id="3.40.50.300">
    <property type="entry name" value="P-loop containing nucleotide triphosphate hydrolases"/>
    <property type="match status" value="1"/>
</dbReference>
<feature type="domain" description="Phage terminase large subunit GpA ATPase" evidence="3">
    <location>
        <begin position="41"/>
        <end position="283"/>
    </location>
</feature>
<keyword evidence="1" id="KW-0378">Hydrolase</keyword>
<dbReference type="InterPro" id="IPR008866">
    <property type="entry name" value="Phage_lambda_GpA-like"/>
</dbReference>
<dbReference type="HAMAP" id="MF_04144">
    <property type="entry name" value="TERL_LAMBDA"/>
    <property type="match status" value="1"/>
</dbReference>
<keyword evidence="1" id="KW-0547">Nucleotide-binding</keyword>
<dbReference type="GO" id="GO:0016887">
    <property type="term" value="F:ATP hydrolysis activity"/>
    <property type="evidence" value="ECO:0007669"/>
    <property type="project" value="UniProtKB-UniRule"/>
</dbReference>
<reference evidence="5 6" key="1">
    <citation type="submission" date="2010-12" db="EMBL/GenBank/DDBJ databases">
        <title>The Genome Sequence of Synechococcus phage S-CAM8 0608SB47.</title>
        <authorList>
            <consortium name="The Broad Institute Genome Sequencing Platform"/>
            <person name="Henn M.R."/>
            <person name="Martiny J."/>
            <person name="Weihe C."/>
            <person name="Levin J."/>
            <person name="Malboeuf C."/>
            <person name="Casali M."/>
            <person name="Russ C."/>
            <person name="Lennon N."/>
            <person name="Chapman S.B."/>
            <person name="Erlich R."/>
            <person name="Young S.K."/>
            <person name="Yandava C."/>
            <person name="Zeng Q."/>
            <person name="Alvarado L."/>
            <person name="Anderson S."/>
            <person name="Berlin A."/>
            <person name="Chen Z."/>
            <person name="Freedman E."/>
            <person name="Gellesch M."/>
            <person name="Goldberg J."/>
            <person name="Green L."/>
            <person name="Griggs A."/>
            <person name="Gujja S."/>
            <person name="Heilman E.R."/>
            <person name="Heiman D."/>
            <person name="Hollinger A."/>
            <person name="Howarth C."/>
            <person name="Larson L."/>
            <person name="Mehta T."/>
            <person name="Pearson M."/>
            <person name="Roberts A."/>
            <person name="Ryan E."/>
            <person name="Saif S."/>
            <person name="Shea T."/>
            <person name="Shenoy N."/>
            <person name="Sisk P."/>
            <person name="Stolte C."/>
            <person name="Sykes S."/>
            <person name="White J."/>
            <person name="Haas B."/>
            <person name="Nusbaum C."/>
            <person name="Birren B."/>
        </authorList>
    </citation>
    <scope>NUCLEOTIDE SEQUENCE [LARGE SCALE GENOMIC DNA]</scope>
    <source>
        <strain evidence="5 6">0608SB47</strain>
    </source>
</reference>
<dbReference type="GO" id="GO:0009036">
    <property type="term" value="F:type II site-specific deoxyribonuclease activity"/>
    <property type="evidence" value="ECO:0007669"/>
    <property type="project" value="UniProtKB-UniRule"/>
</dbReference>
<dbReference type="GO" id="GO:0030430">
    <property type="term" value="C:host cell cytoplasm"/>
    <property type="evidence" value="ECO:0007669"/>
    <property type="project" value="UniProtKB-SubCell"/>
</dbReference>
<evidence type="ECO:0000256" key="2">
    <source>
        <dbReference type="SAM" id="MobiDB-lite"/>
    </source>
</evidence>
<feature type="compositionally biased region" description="Basic and acidic residues" evidence="2">
    <location>
        <begin position="594"/>
        <end position="605"/>
    </location>
</feature>
<gene>
    <name evidence="5" type="ORF">SXFG_00136</name>
</gene>
<comment type="cofactor">
    <cofactor evidence="1">
        <name>Mg(2+)</name>
        <dbReference type="ChEBI" id="CHEBI:18420"/>
    </cofactor>
</comment>
<keyword evidence="1" id="KW-0540">Nuclease</keyword>
<dbReference type="EC" id="3.6.4.-" evidence="1"/>
<comment type="similarity">
    <text evidence="1">Belongs to the lambdavirus large terminase family.</text>
</comment>
<dbReference type="EMBL" id="JF974299">
    <property type="protein sequence ID" value="AET72686.1"/>
    <property type="molecule type" value="Genomic_DNA"/>
</dbReference>
<dbReference type="Pfam" id="PF05876">
    <property type="entry name" value="GpA_ATPase"/>
    <property type="match status" value="1"/>
</dbReference>
<keyword evidence="1" id="KW-1188">Viral release from host cell</keyword>
<evidence type="ECO:0000259" key="3">
    <source>
        <dbReference type="Pfam" id="PF05876"/>
    </source>
</evidence>
<keyword evidence="1" id="KW-0460">Magnesium</keyword>
<sequence>MVTANNVEKLRKSAALAFKPPKKMTLSEWADSYAYLSAESSAEGGRWHTLPYQKGIMDAITNPKIEQISVMKSARVGYSKILNHVAAFHIHQDPCPIMIVQPTIEDAQGYSKEEIAPMLRDTPCLKGVVSEAKSKDGANTILQKQFPGGSLSLVGANSPRGFRRVSRRVVLFDEVDGYPPSAGTEGDQIKLGIRRTEYYWNRKIVAGSTPTVKDFSRVERMFLQGDQRRYFVPCPDCGHMQYLKWANMKWHDNDPDTASYCCEGCGVWIPAAKKRWMVERGEWRPTAPGNGKHVSFHIWAAYSYSPNASWSTLVEEFLDAKNDAEQLKTFVNTVLGETWEDEYASKVGADALSERSADEKYKQGVVPADALLLTVGCDTQDDRLSLSVWGWGREEQGWLIDRVKIYGDPSRKEVWKQLDEIVQTPYESEDGRELKPMVVAIDSGGHHTSEVYQYARERQSLGVVAIKGMSTKNKPPIGKASKVDLNAQGKTLKKGAQVFPVGSDTIKSLLFGRLKHNDVGAGYLHFYPTVDKDYFEELTAEKQVLRFRNGFPERIWVKKSSARNEALDELVYAYAALNRVYQIKDRRTLWDQMERTPEERKESKRAVSAKRTQKSFVNQW</sequence>
<feature type="short sequence motif" description="Walker A motif" evidence="1">
    <location>
        <begin position="72"/>
        <end position="79"/>
    </location>
</feature>
<feature type="short sequence motif" description="Walker B motif" evidence="1">
    <location>
        <begin position="169"/>
        <end position="174"/>
    </location>
</feature>
<organism evidence="5 6">
    <name type="scientific">Synechococcus phage S-CAM8</name>
    <dbReference type="NCBI Taxonomy" id="754038"/>
    <lineage>
        <taxon>Viruses</taxon>
        <taxon>Duplodnaviria</taxon>
        <taxon>Heunggongvirae</taxon>
        <taxon>Uroviricota</taxon>
        <taxon>Caudoviricetes</taxon>
        <taxon>Pantevenvirales</taxon>
        <taxon>Kyanoviridae</taxon>
        <taxon>Neritesvirus</taxon>
        <taxon>Neritesvirus scam8</taxon>
    </lineage>
</organism>
<evidence type="ECO:0000313" key="5">
    <source>
        <dbReference type="EMBL" id="AET72686.1"/>
    </source>
</evidence>
<evidence type="ECO:0000256" key="1">
    <source>
        <dbReference type="HAMAP-Rule" id="MF_04144"/>
    </source>
</evidence>
<dbReference type="PANTHER" id="PTHR34413:SF2">
    <property type="entry name" value="PROPHAGE TAIL FIBER ASSEMBLY PROTEIN HOMOLOG TFAE-RELATED"/>
    <property type="match status" value="1"/>
</dbReference>
<proteinExistence type="inferred from homology"/>
<dbReference type="Proteomes" id="UP000297591">
    <property type="component" value="Segment"/>
</dbReference>
<dbReference type="InterPro" id="IPR027417">
    <property type="entry name" value="P-loop_NTPase"/>
</dbReference>